<dbReference type="PATRIC" id="fig|1111454.3.peg.1175"/>
<comment type="caution">
    <text evidence="8">The sequence shown here is derived from an EMBL/GenBank/DDBJ whole genome shotgun (WGS) entry which is preliminary data.</text>
</comment>
<reference evidence="8 9" key="1">
    <citation type="submission" date="2013-09" db="EMBL/GenBank/DDBJ databases">
        <authorList>
            <person name="Durkin A.S."/>
            <person name="Haft D.R."/>
            <person name="McCorrison J."/>
            <person name="Torralba M."/>
            <person name="Gillis M."/>
            <person name="Haft D.H."/>
            <person name="Methe B."/>
            <person name="Sutton G."/>
            <person name="Nelson K.E."/>
        </authorList>
    </citation>
    <scope>NUCLEOTIDE SEQUENCE [LARGE SCALE GENOMIC DNA]</scope>
    <source>
        <strain evidence="8 9">BV3C16-1</strain>
    </source>
</reference>
<evidence type="ECO:0000256" key="3">
    <source>
        <dbReference type="ARBA" id="ARBA00022692"/>
    </source>
</evidence>
<sequence length="299" mass="31833">MKNHDLRGYLCAGGGAVIWGLSGVVGQYLLVHYDVTAYWITSVRMAGAGVVLLALAGRQLLSLRSAVTEEHRLLLHLIGYGIFGLMLSQLAFYSCIQFSNAGTATILQTLSVVMMAVIVCFTAGRRPYGRESLSILLALVGVFLISTHGDWRQVVLSPLALTWGLLAAVGCVCYSFLAISLVRRWGSIVVNALGMLIGGLALAAVIQPWRSLPSFDGAAWGLFAAIILIGTVLTYILFLRGVGDIGPIKATLLGTLEPLSSALCSAIFLGTVFQPAELVGFVCIILTVFLVMAQKRVTG</sequence>
<comment type="similarity">
    <text evidence="2">Belongs to the EamA transporter family.</text>
</comment>
<feature type="transmembrane region" description="Helical" evidence="6">
    <location>
        <begin position="73"/>
        <end position="92"/>
    </location>
</feature>
<comment type="subcellular location">
    <subcellularLocation>
        <location evidence="1">Membrane</location>
        <topology evidence="1">Multi-pass membrane protein</topology>
    </subcellularLocation>
</comment>
<dbReference type="EMBL" id="AWXA01000032">
    <property type="protein sequence ID" value="ERT59687.1"/>
    <property type="molecule type" value="Genomic_DNA"/>
</dbReference>
<evidence type="ECO:0000256" key="5">
    <source>
        <dbReference type="ARBA" id="ARBA00023136"/>
    </source>
</evidence>
<dbReference type="Proteomes" id="UP000017090">
    <property type="component" value="Unassembled WGS sequence"/>
</dbReference>
<keyword evidence="5 6" id="KW-0472">Membrane</keyword>
<feature type="transmembrane region" description="Helical" evidence="6">
    <location>
        <begin position="188"/>
        <end position="206"/>
    </location>
</feature>
<evidence type="ECO:0000256" key="6">
    <source>
        <dbReference type="SAM" id="Phobius"/>
    </source>
</evidence>
<accession>U7UJU6</accession>
<dbReference type="STRING" id="1111454.HMPREF1250_0376"/>
<keyword evidence="9" id="KW-1185">Reference proteome</keyword>
<evidence type="ECO:0000256" key="1">
    <source>
        <dbReference type="ARBA" id="ARBA00004141"/>
    </source>
</evidence>
<protein>
    <submittedName>
        <fullName evidence="8">EamA-like transporter family protein</fullName>
    </submittedName>
</protein>
<keyword evidence="3 6" id="KW-0812">Transmembrane</keyword>
<feature type="transmembrane region" description="Helical" evidence="6">
    <location>
        <begin position="218"/>
        <end position="238"/>
    </location>
</feature>
<dbReference type="Pfam" id="PF00892">
    <property type="entry name" value="EamA"/>
    <property type="match status" value="2"/>
</dbReference>
<dbReference type="InterPro" id="IPR000620">
    <property type="entry name" value="EamA_dom"/>
</dbReference>
<feature type="transmembrane region" description="Helical" evidence="6">
    <location>
        <begin position="275"/>
        <end position="293"/>
    </location>
</feature>
<dbReference type="PANTHER" id="PTHR32322:SF2">
    <property type="entry name" value="EAMA DOMAIN-CONTAINING PROTEIN"/>
    <property type="match status" value="1"/>
</dbReference>
<dbReference type="eggNOG" id="COG0697">
    <property type="taxonomic scope" value="Bacteria"/>
</dbReference>
<evidence type="ECO:0000313" key="8">
    <source>
        <dbReference type="EMBL" id="ERT59687.1"/>
    </source>
</evidence>
<feature type="transmembrane region" description="Helical" evidence="6">
    <location>
        <begin position="250"/>
        <end position="269"/>
    </location>
</feature>
<evidence type="ECO:0000256" key="2">
    <source>
        <dbReference type="ARBA" id="ARBA00007362"/>
    </source>
</evidence>
<feature type="transmembrane region" description="Helical" evidence="6">
    <location>
        <begin position="98"/>
        <end position="121"/>
    </location>
</feature>
<feature type="domain" description="EamA" evidence="7">
    <location>
        <begin position="7"/>
        <end position="147"/>
    </location>
</feature>
<dbReference type="InterPro" id="IPR050638">
    <property type="entry name" value="AA-Vitamin_Transporters"/>
</dbReference>
<name>U7UJU6_9FIRM</name>
<evidence type="ECO:0000313" key="9">
    <source>
        <dbReference type="Proteomes" id="UP000017090"/>
    </source>
</evidence>
<dbReference type="SUPFAM" id="SSF103481">
    <property type="entry name" value="Multidrug resistance efflux transporter EmrE"/>
    <property type="match status" value="2"/>
</dbReference>
<dbReference type="PANTHER" id="PTHR32322">
    <property type="entry name" value="INNER MEMBRANE TRANSPORTER"/>
    <property type="match status" value="1"/>
</dbReference>
<dbReference type="GO" id="GO:0016020">
    <property type="term" value="C:membrane"/>
    <property type="evidence" value="ECO:0007669"/>
    <property type="project" value="UniProtKB-SubCell"/>
</dbReference>
<feature type="transmembrane region" description="Helical" evidence="6">
    <location>
        <begin position="133"/>
        <end position="149"/>
    </location>
</feature>
<gene>
    <name evidence="8" type="ORF">HMPREF1250_0376</name>
</gene>
<dbReference type="InterPro" id="IPR037185">
    <property type="entry name" value="EmrE-like"/>
</dbReference>
<feature type="transmembrane region" description="Helical" evidence="6">
    <location>
        <begin position="9"/>
        <end position="31"/>
    </location>
</feature>
<feature type="domain" description="EamA" evidence="7">
    <location>
        <begin position="160"/>
        <end position="292"/>
    </location>
</feature>
<feature type="transmembrane region" description="Helical" evidence="6">
    <location>
        <begin position="37"/>
        <end position="61"/>
    </location>
</feature>
<proteinExistence type="inferred from homology"/>
<dbReference type="AlphaFoldDB" id="U7UJU6"/>
<organism evidence="8 9">
    <name type="scientific">Megasphaera vaginalis</name>
    <name type="common">ex Srinivasan et al. 2021</name>
    <dbReference type="NCBI Taxonomy" id="1111454"/>
    <lineage>
        <taxon>Bacteria</taxon>
        <taxon>Bacillati</taxon>
        <taxon>Bacillota</taxon>
        <taxon>Negativicutes</taxon>
        <taxon>Veillonellales</taxon>
        <taxon>Veillonellaceae</taxon>
        <taxon>Megasphaera</taxon>
    </lineage>
</organism>
<keyword evidence="4 6" id="KW-1133">Transmembrane helix</keyword>
<dbReference type="RefSeq" id="WP_023053647.1">
    <property type="nucleotide sequence ID" value="NZ_AWXA01000032.1"/>
</dbReference>
<evidence type="ECO:0000259" key="7">
    <source>
        <dbReference type="Pfam" id="PF00892"/>
    </source>
</evidence>
<feature type="transmembrane region" description="Helical" evidence="6">
    <location>
        <begin position="161"/>
        <end position="181"/>
    </location>
</feature>
<evidence type="ECO:0000256" key="4">
    <source>
        <dbReference type="ARBA" id="ARBA00022989"/>
    </source>
</evidence>